<evidence type="ECO:0000313" key="1">
    <source>
        <dbReference type="EMBL" id="KIJ90067.1"/>
    </source>
</evidence>
<protein>
    <submittedName>
        <fullName evidence="2">Uncharacterized protein</fullName>
    </submittedName>
</protein>
<dbReference type="AlphaFoldDB" id="A0A0C9WY93"/>
<gene>
    <name evidence="2" type="ORF">K443DRAFT_551659</name>
    <name evidence="1" type="ORF">K443DRAFT_578551</name>
</gene>
<dbReference type="HOGENOM" id="CLU_2061874_0_0_1"/>
<sequence>MNHYAISPCYLLAFTPEGTTCVLSFNKRTLEIQVVDARNTILGAKHPDTVMATANLLRTDLKFMILRKSKFSGLHTGRLHSHFRLASFASRRGVGCERTAFSWLPVMIGAPRTSSSLHA</sequence>
<reference evidence="3" key="2">
    <citation type="submission" date="2015-01" db="EMBL/GenBank/DDBJ databases">
        <title>Evolutionary Origins and Diversification of the Mycorrhizal Mutualists.</title>
        <authorList>
            <consortium name="DOE Joint Genome Institute"/>
            <consortium name="Mycorrhizal Genomics Consortium"/>
            <person name="Kohler A."/>
            <person name="Kuo A."/>
            <person name="Nagy L.G."/>
            <person name="Floudas D."/>
            <person name="Copeland A."/>
            <person name="Barry K.W."/>
            <person name="Cichocki N."/>
            <person name="Veneault-Fourrey C."/>
            <person name="LaButti K."/>
            <person name="Lindquist E.A."/>
            <person name="Lipzen A."/>
            <person name="Lundell T."/>
            <person name="Morin E."/>
            <person name="Murat C."/>
            <person name="Riley R."/>
            <person name="Ohm R."/>
            <person name="Sun H."/>
            <person name="Tunlid A."/>
            <person name="Henrissat B."/>
            <person name="Grigoriev I.V."/>
            <person name="Hibbett D.S."/>
            <person name="Martin F."/>
        </authorList>
    </citation>
    <scope>NUCLEOTIDE SEQUENCE [LARGE SCALE GENOMIC DNA]</scope>
    <source>
        <strain evidence="3">LaAM-08-1</strain>
    </source>
</reference>
<evidence type="ECO:0000313" key="3">
    <source>
        <dbReference type="Proteomes" id="UP000054477"/>
    </source>
</evidence>
<organism evidence="2 3">
    <name type="scientific">Laccaria amethystina LaAM-08-1</name>
    <dbReference type="NCBI Taxonomy" id="1095629"/>
    <lineage>
        <taxon>Eukaryota</taxon>
        <taxon>Fungi</taxon>
        <taxon>Dikarya</taxon>
        <taxon>Basidiomycota</taxon>
        <taxon>Agaricomycotina</taxon>
        <taxon>Agaricomycetes</taxon>
        <taxon>Agaricomycetidae</taxon>
        <taxon>Agaricales</taxon>
        <taxon>Agaricineae</taxon>
        <taxon>Hydnangiaceae</taxon>
        <taxon>Laccaria</taxon>
    </lineage>
</organism>
<evidence type="ECO:0000313" key="2">
    <source>
        <dbReference type="EMBL" id="KIJ90356.1"/>
    </source>
</evidence>
<accession>A0A0C9WY93</accession>
<dbReference type="EMBL" id="KN839208">
    <property type="protein sequence ID" value="KIJ90356.1"/>
    <property type="molecule type" value="Genomic_DNA"/>
</dbReference>
<name>A0A0C9WY93_9AGAR</name>
<dbReference type="Proteomes" id="UP000054477">
    <property type="component" value="Unassembled WGS sequence"/>
</dbReference>
<reference evidence="2" key="3">
    <citation type="submission" date="2015-02" db="EMBL/GenBank/DDBJ databases">
        <title>Evolutionary Origins and Diversification of the Mycorrhizal Mutualists.</title>
        <authorList>
            <consortium name="DOE Joint Genome Institute"/>
            <consortium name="Mycorrhizal Genomics Consortium"/>
            <person name="Kohler A."/>
            <person name="Kuo A."/>
            <person name="Nagy L.G."/>
            <person name="Floudas D."/>
            <person name="Copeland A."/>
            <person name="Barry K.W."/>
            <person name="Cichocki N."/>
            <person name="Veneault-Fourrey C."/>
            <person name="LaButti K."/>
            <person name="Lindquist E.A."/>
            <person name="Lipzen A."/>
            <person name="Lundell T."/>
            <person name="Morin E."/>
            <person name="Murat C."/>
            <person name="Riley R."/>
            <person name="Ohm R."/>
            <person name="Sun H."/>
            <person name="Tunlid A."/>
            <person name="Henrissat B."/>
            <person name="Grigoriev I.V."/>
            <person name="Hibbett D.S."/>
            <person name="Martin F."/>
        </authorList>
    </citation>
    <scope>NUCLEOTIDE SEQUENCE</scope>
    <source>
        <strain evidence="2">LaAM-08-1</strain>
    </source>
</reference>
<keyword evidence="3" id="KW-1185">Reference proteome</keyword>
<proteinExistence type="predicted"/>
<dbReference type="EMBL" id="KN839300">
    <property type="protein sequence ID" value="KIJ90067.1"/>
    <property type="molecule type" value="Genomic_DNA"/>
</dbReference>
<reference evidence="2 3" key="1">
    <citation type="submission" date="2014-04" db="EMBL/GenBank/DDBJ databases">
        <authorList>
            <consortium name="DOE Joint Genome Institute"/>
            <person name="Kuo A."/>
            <person name="Kohler A."/>
            <person name="Nagy L.G."/>
            <person name="Floudas D."/>
            <person name="Copeland A."/>
            <person name="Barry K.W."/>
            <person name="Cichocki N."/>
            <person name="Veneault-Fourrey C."/>
            <person name="LaButti K."/>
            <person name="Lindquist E.A."/>
            <person name="Lipzen A."/>
            <person name="Lundell T."/>
            <person name="Morin E."/>
            <person name="Murat C."/>
            <person name="Sun H."/>
            <person name="Tunlid A."/>
            <person name="Henrissat B."/>
            <person name="Grigoriev I.V."/>
            <person name="Hibbett D.S."/>
            <person name="Martin F."/>
            <person name="Nordberg H.P."/>
            <person name="Cantor M.N."/>
            <person name="Hua S.X."/>
        </authorList>
    </citation>
    <scope>NUCLEOTIDE SEQUENCE [LARGE SCALE GENOMIC DNA]</scope>
    <source>
        <strain evidence="2 3">LaAM-08-1</strain>
    </source>
</reference>